<dbReference type="SUPFAM" id="SSF141530">
    <property type="entry name" value="PTSIIA/GutA-like"/>
    <property type="match status" value="1"/>
</dbReference>
<reference evidence="2" key="1">
    <citation type="submission" date="2020-02" db="EMBL/GenBank/DDBJ databases">
        <authorList>
            <person name="Meier V. D."/>
        </authorList>
    </citation>
    <scope>NUCLEOTIDE SEQUENCE</scope>
    <source>
        <strain evidence="2">AVDCRST_MAG12</strain>
    </source>
</reference>
<dbReference type="AlphaFoldDB" id="A0A6J4S7I7"/>
<dbReference type="GO" id="GO:0005737">
    <property type="term" value="C:cytoplasm"/>
    <property type="evidence" value="ECO:0007669"/>
    <property type="project" value="InterPro"/>
</dbReference>
<dbReference type="Pfam" id="PF03829">
    <property type="entry name" value="PTSIIA_gutA"/>
    <property type="match status" value="1"/>
</dbReference>
<name>A0A6J4S7I7_9ACTN</name>
<evidence type="ECO:0008006" key="3">
    <source>
        <dbReference type="Google" id="ProtNLM"/>
    </source>
</evidence>
<organism evidence="2">
    <name type="scientific">uncultured Rubrobacteraceae bacterium</name>
    <dbReference type="NCBI Taxonomy" id="349277"/>
    <lineage>
        <taxon>Bacteria</taxon>
        <taxon>Bacillati</taxon>
        <taxon>Actinomycetota</taxon>
        <taxon>Rubrobacteria</taxon>
        <taxon>Rubrobacterales</taxon>
        <taxon>Rubrobacteraceae</taxon>
        <taxon>environmental samples</taxon>
    </lineage>
</organism>
<dbReference type="InterPro" id="IPR036665">
    <property type="entry name" value="PTS_IIA_glucitol/sorbitol_sf"/>
</dbReference>
<dbReference type="EMBL" id="CADCVK010000265">
    <property type="protein sequence ID" value="CAA9484695.1"/>
    <property type="molecule type" value="Genomic_DNA"/>
</dbReference>
<protein>
    <recommendedName>
        <fullName evidence="3">PTS system, glucitol/sorbitol-specific IIA component</fullName>
    </recommendedName>
</protein>
<gene>
    <name evidence="2" type="ORF">AVDCRST_MAG12-1730</name>
</gene>
<evidence type="ECO:0000313" key="2">
    <source>
        <dbReference type="EMBL" id="CAA9484695.1"/>
    </source>
</evidence>
<proteinExistence type="predicted"/>
<accession>A0A6J4S7I7</accession>
<evidence type="ECO:0000256" key="1">
    <source>
        <dbReference type="PROSITE-ProRule" id="PRU00420"/>
    </source>
</evidence>
<dbReference type="GO" id="GO:0009401">
    <property type="term" value="P:phosphoenolpyruvate-dependent sugar phosphotransferase system"/>
    <property type="evidence" value="ECO:0007669"/>
    <property type="project" value="InterPro"/>
</dbReference>
<dbReference type="PANTHER" id="PTHR40398:SF1">
    <property type="entry name" value="PTS SYSTEM GLUCITOL_SORBITOL-SPECIFIC EIIA COMPONENT"/>
    <property type="match status" value="1"/>
</dbReference>
<dbReference type="PANTHER" id="PTHR40398">
    <property type="entry name" value="PTS SYSTEM GLUCITOL/SORBITOL-SPECIFIC EIIA COMPONENT"/>
    <property type="match status" value="1"/>
</dbReference>
<dbReference type="PROSITE" id="PS51097">
    <property type="entry name" value="PTS_EIIA_TYPE_5"/>
    <property type="match status" value="1"/>
</dbReference>
<dbReference type="InterPro" id="IPR004716">
    <property type="entry name" value="PTS_IIA_glucitol/sorbitol-sp"/>
</dbReference>
<sequence>MEPIYATEVREIGPEVAEFLEEGYLILFQTGSPAELAEMAVLHEVDHMRPEPPEPGDVLSIGESRFRITAVGTKAWQNVREIGHAVFVFNGAQEPEMPGQICLEEGGTENLAGSLRPGVRLEIKAGVEAPVG</sequence>
<feature type="modified residue" description="Phosphohistidine; by HPr" evidence="1">
    <location>
        <position position="43"/>
    </location>
</feature>
<dbReference type="Gene3D" id="2.40.33.40">
    <property type="entry name" value="Phosphotransferase system, glucitol/sorbitol-specific IIA component"/>
    <property type="match status" value="1"/>
</dbReference>
<dbReference type="GO" id="GO:0016301">
    <property type="term" value="F:kinase activity"/>
    <property type="evidence" value="ECO:0007669"/>
    <property type="project" value="TreeGrafter"/>
</dbReference>
<dbReference type="GO" id="GO:0008982">
    <property type="term" value="F:protein-N(PI)-phosphohistidine-sugar phosphotransferase activity"/>
    <property type="evidence" value="ECO:0007669"/>
    <property type="project" value="InterPro"/>
</dbReference>